<dbReference type="InterPro" id="IPR025887">
    <property type="entry name" value="Glyco_hydro_31_N_dom"/>
</dbReference>
<dbReference type="GO" id="GO:0003824">
    <property type="term" value="F:catalytic activity"/>
    <property type="evidence" value="ECO:0007669"/>
    <property type="project" value="InterPro"/>
</dbReference>
<feature type="domain" description="Glycoside hydrolase family 31 N-terminal" evidence="2">
    <location>
        <begin position="50"/>
        <end position="172"/>
    </location>
</feature>
<dbReference type="Gene3D" id="2.60.40.1760">
    <property type="entry name" value="glycosyl hydrolase (family 31)"/>
    <property type="match status" value="1"/>
</dbReference>
<evidence type="ECO:0000313" key="4">
    <source>
        <dbReference type="Proteomes" id="UP000487757"/>
    </source>
</evidence>
<feature type="chain" id="PRO_5029733409" evidence="1">
    <location>
        <begin position="22"/>
        <end position="177"/>
    </location>
</feature>
<gene>
    <name evidence="3" type="ORF">GJU39_11885</name>
</gene>
<name>A0A7K0FYZ4_9SPHI</name>
<dbReference type="InterPro" id="IPR011013">
    <property type="entry name" value="Gal_mutarotase_sf_dom"/>
</dbReference>
<keyword evidence="4" id="KW-1185">Reference proteome</keyword>
<evidence type="ECO:0000259" key="2">
    <source>
        <dbReference type="Pfam" id="PF13802"/>
    </source>
</evidence>
<sequence length="177" mass="19737">MRKHTSLLTTMAILLSFPMFSFSQNLHYQKTNQGIIVRPELNSANAGKQIRIDVISDQIIHTVISPTDQFSTEASLMVIPVKANSDWTVTENADQIQLKTRLLLVKVNAKTGQIQYQHLDGQNILEEKAQTSRSFSAVSNDGEAGYQLTQAFYSPADEALYGLGQHQDELCLNPNNN</sequence>
<evidence type="ECO:0000256" key="1">
    <source>
        <dbReference type="SAM" id="SignalP"/>
    </source>
</evidence>
<dbReference type="GO" id="GO:0005975">
    <property type="term" value="P:carbohydrate metabolic process"/>
    <property type="evidence" value="ECO:0007669"/>
    <property type="project" value="InterPro"/>
</dbReference>
<feature type="signal peptide" evidence="1">
    <location>
        <begin position="1"/>
        <end position="21"/>
    </location>
</feature>
<dbReference type="RefSeq" id="WP_154281015.1">
    <property type="nucleotide sequence ID" value="NZ_JBHUJQ010000001.1"/>
</dbReference>
<dbReference type="EMBL" id="WKKH01000015">
    <property type="protein sequence ID" value="MRX76788.1"/>
    <property type="molecule type" value="Genomic_DNA"/>
</dbReference>
<dbReference type="GO" id="GO:0030246">
    <property type="term" value="F:carbohydrate binding"/>
    <property type="evidence" value="ECO:0007669"/>
    <property type="project" value="InterPro"/>
</dbReference>
<protein>
    <submittedName>
        <fullName evidence="3">DUF4968 domain-containing protein</fullName>
    </submittedName>
</protein>
<reference evidence="3 4" key="1">
    <citation type="submission" date="2019-11" db="EMBL/GenBank/DDBJ databases">
        <title>Pedobacter petrophilus genome.</title>
        <authorList>
            <person name="Feldbauer M.J."/>
            <person name="Newman J.D."/>
        </authorList>
    </citation>
    <scope>NUCLEOTIDE SEQUENCE [LARGE SCALE GENOMIC DNA]</scope>
    <source>
        <strain evidence="3 4">LMG 29686</strain>
    </source>
</reference>
<organism evidence="3 4">
    <name type="scientific">Pedobacter petrophilus</name>
    <dbReference type="NCBI Taxonomy" id="1908241"/>
    <lineage>
        <taxon>Bacteria</taxon>
        <taxon>Pseudomonadati</taxon>
        <taxon>Bacteroidota</taxon>
        <taxon>Sphingobacteriia</taxon>
        <taxon>Sphingobacteriales</taxon>
        <taxon>Sphingobacteriaceae</taxon>
        <taxon>Pedobacter</taxon>
    </lineage>
</organism>
<accession>A0A7K0FYZ4</accession>
<proteinExistence type="predicted"/>
<dbReference type="AlphaFoldDB" id="A0A7K0FYZ4"/>
<dbReference type="Pfam" id="PF13802">
    <property type="entry name" value="Gal_mutarotas_2"/>
    <property type="match status" value="1"/>
</dbReference>
<evidence type="ECO:0000313" key="3">
    <source>
        <dbReference type="EMBL" id="MRX76788.1"/>
    </source>
</evidence>
<comment type="caution">
    <text evidence="3">The sequence shown here is derived from an EMBL/GenBank/DDBJ whole genome shotgun (WGS) entry which is preliminary data.</text>
</comment>
<dbReference type="SUPFAM" id="SSF74650">
    <property type="entry name" value="Galactose mutarotase-like"/>
    <property type="match status" value="1"/>
</dbReference>
<dbReference type="Proteomes" id="UP000487757">
    <property type="component" value="Unassembled WGS sequence"/>
</dbReference>
<keyword evidence="1" id="KW-0732">Signal</keyword>